<evidence type="ECO:0000313" key="4">
    <source>
        <dbReference type="Proteomes" id="UP000029629"/>
    </source>
</evidence>
<keyword evidence="4" id="KW-1185">Reference proteome</keyword>
<protein>
    <submittedName>
        <fullName evidence="3">Uncharacterized protein</fullName>
    </submittedName>
</protein>
<dbReference type="PANTHER" id="PTHR13343">
    <property type="entry name" value="CREG1 PROTEIN"/>
    <property type="match status" value="1"/>
</dbReference>
<organism evidence="3 4">
    <name type="scientific">Oligella urethralis DNF00040</name>
    <dbReference type="NCBI Taxonomy" id="1401065"/>
    <lineage>
        <taxon>Bacteria</taxon>
        <taxon>Pseudomonadati</taxon>
        <taxon>Pseudomonadota</taxon>
        <taxon>Betaproteobacteria</taxon>
        <taxon>Burkholderiales</taxon>
        <taxon>Alcaligenaceae</taxon>
        <taxon>Oligella</taxon>
    </lineage>
</organism>
<name>A0A095Z8D5_9BURK</name>
<dbReference type="Gene3D" id="3.20.180.10">
    <property type="entry name" value="PNP-oxidase-like"/>
    <property type="match status" value="1"/>
</dbReference>
<dbReference type="AlphaFoldDB" id="A0A095Z8D5"/>
<feature type="domain" description="DUF2470" evidence="1">
    <location>
        <begin position="189"/>
        <end position="260"/>
    </location>
</feature>
<dbReference type="GeneID" id="93427096"/>
<evidence type="ECO:0000259" key="2">
    <source>
        <dbReference type="Pfam" id="PF13883"/>
    </source>
</evidence>
<dbReference type="PANTHER" id="PTHR13343:SF17">
    <property type="entry name" value="CELLULAR REPRESSOR OF E1A-STIMULATED GENES, ISOFORM A"/>
    <property type="match status" value="1"/>
</dbReference>
<dbReference type="SUPFAM" id="SSF50475">
    <property type="entry name" value="FMN-binding split barrel"/>
    <property type="match status" value="1"/>
</dbReference>
<dbReference type="Pfam" id="PF10615">
    <property type="entry name" value="DUF2470"/>
    <property type="match status" value="1"/>
</dbReference>
<comment type="caution">
    <text evidence="3">The sequence shown here is derived from an EMBL/GenBank/DDBJ whole genome shotgun (WGS) entry which is preliminary data.</text>
</comment>
<dbReference type="InterPro" id="IPR037119">
    <property type="entry name" value="Haem_oxidase_HugZ-like_sf"/>
</dbReference>
<dbReference type="EMBL" id="JRNI01000019">
    <property type="protein sequence ID" value="KGF30898.1"/>
    <property type="molecule type" value="Genomic_DNA"/>
</dbReference>
<gene>
    <name evidence="3" type="ORF">HMPREF2130_05635</name>
</gene>
<dbReference type="Pfam" id="PF13883">
    <property type="entry name" value="CREG_beta-barrel"/>
    <property type="match status" value="1"/>
</dbReference>
<accession>A0A095Z8D5</accession>
<reference evidence="3 4" key="1">
    <citation type="submission" date="2014-07" db="EMBL/GenBank/DDBJ databases">
        <authorList>
            <person name="McCorrison J."/>
            <person name="Sanka R."/>
            <person name="Torralba M."/>
            <person name="Gillis M."/>
            <person name="Haft D.H."/>
            <person name="Methe B."/>
            <person name="Sutton G."/>
            <person name="Nelson K.E."/>
        </authorList>
    </citation>
    <scope>NUCLEOTIDE SEQUENCE [LARGE SCALE GENOMIC DNA]</scope>
    <source>
        <strain evidence="3 4">DNF00040</strain>
    </source>
</reference>
<evidence type="ECO:0000313" key="3">
    <source>
        <dbReference type="EMBL" id="KGF30898.1"/>
    </source>
</evidence>
<dbReference type="Proteomes" id="UP000029629">
    <property type="component" value="Unassembled WGS sequence"/>
</dbReference>
<dbReference type="RefSeq" id="WP_018026933.1">
    <property type="nucleotide sequence ID" value="NZ_JRNI01000019.1"/>
</dbReference>
<sequence length="263" mass="29720">MLHSHTESTNQLIDDKNLSDFDSYTTEQGLQDALKIYQSTFAGDLATIIRPGRELSGYPMGSVAPFMLDHTGCPVIFSARIAEHSKNAKNNSRASLLVRDISCNHRIETGWRLTIVGDLEEVTADERERVAKQYERFYPNSASYSKVHDFMFLRLRPKKLRLIKTFGQIKWLNVEEVAVASPFTEAQEDHIIGHMNEDHAAAIQHYMKVLNIENAATITPVMVGVNQFGATLRYGQHLVQLPFTEVSMTTEAVRKQLVALAKR</sequence>
<dbReference type="OrthoDB" id="9776211at2"/>
<dbReference type="InterPro" id="IPR055343">
    <property type="entry name" value="CREG_beta-barrel"/>
</dbReference>
<evidence type="ECO:0000259" key="1">
    <source>
        <dbReference type="Pfam" id="PF10615"/>
    </source>
</evidence>
<dbReference type="GO" id="GO:0005737">
    <property type="term" value="C:cytoplasm"/>
    <property type="evidence" value="ECO:0007669"/>
    <property type="project" value="UniProtKB-ARBA"/>
</dbReference>
<feature type="domain" description="CREG-like beta-barrel" evidence="2">
    <location>
        <begin position="34"/>
        <end position="176"/>
    </location>
</feature>
<dbReference type="InterPro" id="IPR019595">
    <property type="entry name" value="DUF2470"/>
</dbReference>
<dbReference type="eggNOG" id="COG0748">
    <property type="taxonomic scope" value="Bacteria"/>
</dbReference>
<proteinExistence type="predicted"/>
<dbReference type="Gene3D" id="2.30.110.10">
    <property type="entry name" value="Electron Transport, Fmn-binding Protein, Chain A"/>
    <property type="match status" value="1"/>
</dbReference>
<dbReference type="InterPro" id="IPR012349">
    <property type="entry name" value="Split_barrel_FMN-bd"/>
</dbReference>